<organism evidence="7 8">
    <name type="scientific">Eubacterium maltosivorans</name>
    <dbReference type="NCBI Taxonomy" id="2041044"/>
    <lineage>
        <taxon>Bacteria</taxon>
        <taxon>Bacillati</taxon>
        <taxon>Bacillota</taxon>
        <taxon>Clostridia</taxon>
        <taxon>Eubacteriales</taxon>
        <taxon>Eubacteriaceae</taxon>
        <taxon>Eubacterium</taxon>
    </lineage>
</organism>
<dbReference type="GO" id="GO:0016887">
    <property type="term" value="F:ATP hydrolysis activity"/>
    <property type="evidence" value="ECO:0007669"/>
    <property type="project" value="InterPro"/>
</dbReference>
<evidence type="ECO:0000256" key="5">
    <source>
        <dbReference type="SAM" id="MobiDB-lite"/>
    </source>
</evidence>
<comment type="similarity">
    <text evidence="1">Belongs to the SMC family. SbcC subfamily.</text>
</comment>
<sequence>MKPIALYMHHFGPFMEEQIDFTRLDKELFLITGPTGSGKTTIFDGLCYALYGEGSNTFRQSREMKSQFGDPLEMMWVDFTFELREKTYRIKRIPEQDRKKERGQGTARQKHEAVLYEIAGGEEKLISASVAEVGEKVQEILGINANQFRQIVMLPQGEFSRLLKAREEERVELLKSIFRMDLYNTLKDKVASGLREIRGRHNDLSVEMETERQHIKCSGGSALADTLTQNDKTMDYVLDLTRKEIEADASEIGVLTGQEKEAVQSLEQLRITLAAGEQINIQFEQLENQKKRLVKLENERQAVREKEEMLALSKKALLVKPYEEAWARAYRKKEGAAAELTIIKKQLEDCQKALEKSQAEYEAVSAPSYITVIEQLQEKLDIEKRLSESLRVFEEKHAGLQKRSGELSQLEEKGKRQQEDSESLKKLEHESYTLDKEIFELEKAFQRSGHELENLTSRQKRVEEALEIYGVIENRERRITALRKEWKENQNRIKAEEAAYQALIEKQQQQTAAGLAAGLEEGQPCPVCGSVHHPQKAEAHEPVEESSLAETTEALNALKIKSGSLKNEGTLQRREIETRQTELSGRLAEMMDTADNVLPDKAAVSALQKNLEESFEVLHARCQSAEKQLKAKQKEKGGLESVAKKLKTQLESYGALEGQLKEAREEAGLLRGQLSQMEEQIKNLAEILKFPPEMENPKAFLKKVESFERNTSALIAEKKGYKDNIQAKHQKLLQEEAVQAANYKSGSQVLEKAAEEESKLNEDYSRALRDAGLTPETYAGCHSMSDEAIQTMEEELTQYRFNLKSTAERVRELEDGLRDKNPVELTRYRESQQTLEAQIEGYRREITLLNEKIAQNRQQIGKIEGLVQELKEVERLQGIYTHLDQTIKGTLAGKPKISFERYILSAYLQDILESANVFLERMSSGRYRLEVMGDFRQSGNRGLEIEVVDAYTGLRRSANTLSGGETFMAALSMALGLSDIVQSYAGGISLDTIFIDEGFATLDPEALDNAISCLLAIKNDGRTVGIISHVEELKDRIDTKIIVEKTEAGSHIDIFC</sequence>
<feature type="coiled-coil region" evidence="4">
    <location>
        <begin position="608"/>
        <end position="680"/>
    </location>
</feature>
<reference evidence="7 8" key="1">
    <citation type="submission" date="2018-05" db="EMBL/GenBank/DDBJ databases">
        <title>Genome comparison of Eubacterium sp.</title>
        <authorList>
            <person name="Feng Y."/>
            <person name="Sanchez-Andrea I."/>
            <person name="Stams A.J.M."/>
            <person name="De Vos W.M."/>
        </authorList>
    </citation>
    <scope>NUCLEOTIDE SEQUENCE [LARGE SCALE GENOMIC DNA]</scope>
    <source>
        <strain evidence="7 8">YI</strain>
    </source>
</reference>
<dbReference type="Gene3D" id="3.40.50.300">
    <property type="entry name" value="P-loop containing nucleotide triphosphate hydrolases"/>
    <property type="match status" value="2"/>
</dbReference>
<dbReference type="RefSeq" id="WP_096918780.1">
    <property type="nucleotide sequence ID" value="NZ_CP029487.1"/>
</dbReference>
<name>A0A4P9CBI3_EUBML</name>
<feature type="coiled-coil region" evidence="4">
    <location>
        <begin position="750"/>
        <end position="876"/>
    </location>
</feature>
<gene>
    <name evidence="7" type="ORF">CPZ25_012970</name>
</gene>
<feature type="compositionally biased region" description="Basic and acidic residues" evidence="5">
    <location>
        <begin position="410"/>
        <end position="427"/>
    </location>
</feature>
<dbReference type="GO" id="GO:0006302">
    <property type="term" value="P:double-strand break repair"/>
    <property type="evidence" value="ECO:0007669"/>
    <property type="project" value="InterPro"/>
</dbReference>
<dbReference type="PANTHER" id="PTHR32114:SF2">
    <property type="entry name" value="ABC TRANSPORTER ABCH.3"/>
    <property type="match status" value="1"/>
</dbReference>
<dbReference type="Pfam" id="PF13476">
    <property type="entry name" value="AAA_23"/>
    <property type="match status" value="1"/>
</dbReference>
<feature type="region of interest" description="Disordered" evidence="5">
    <location>
        <begin position="404"/>
        <end position="427"/>
    </location>
</feature>
<accession>A0A4P9CBI3</accession>
<dbReference type="SUPFAM" id="SSF52540">
    <property type="entry name" value="P-loop containing nucleoside triphosphate hydrolases"/>
    <property type="match status" value="1"/>
</dbReference>
<dbReference type="Pfam" id="PF13558">
    <property type="entry name" value="SbcC_Walker_B"/>
    <property type="match status" value="1"/>
</dbReference>
<dbReference type="InterPro" id="IPR027417">
    <property type="entry name" value="P-loop_NTPase"/>
</dbReference>
<dbReference type="InterPro" id="IPR038729">
    <property type="entry name" value="Rad50/SbcC_AAA"/>
</dbReference>
<dbReference type="Proteomes" id="UP000218387">
    <property type="component" value="Chromosome"/>
</dbReference>
<evidence type="ECO:0000256" key="3">
    <source>
        <dbReference type="ARBA" id="ARBA00013368"/>
    </source>
</evidence>
<evidence type="ECO:0000313" key="7">
    <source>
        <dbReference type="EMBL" id="QCT72195.1"/>
    </source>
</evidence>
<dbReference type="AlphaFoldDB" id="A0A4P9CBI3"/>
<comment type="subunit">
    <text evidence="2">Heterodimer of SbcC and SbcD.</text>
</comment>
<dbReference type="KEGG" id="emt:CPZ25_012970"/>
<feature type="coiled-coil region" evidence="4">
    <location>
        <begin position="279"/>
        <end position="316"/>
    </location>
</feature>
<evidence type="ECO:0000256" key="4">
    <source>
        <dbReference type="SAM" id="Coils"/>
    </source>
</evidence>
<protein>
    <recommendedName>
        <fullName evidence="3">Nuclease SbcCD subunit C</fullName>
    </recommendedName>
</protein>
<feature type="domain" description="Rad50/SbcC-type AAA" evidence="6">
    <location>
        <begin position="6"/>
        <end position="189"/>
    </location>
</feature>
<keyword evidence="8" id="KW-1185">Reference proteome</keyword>
<evidence type="ECO:0000256" key="2">
    <source>
        <dbReference type="ARBA" id="ARBA00011322"/>
    </source>
</evidence>
<proteinExistence type="inferred from homology"/>
<evidence type="ECO:0000256" key="1">
    <source>
        <dbReference type="ARBA" id="ARBA00006930"/>
    </source>
</evidence>
<evidence type="ECO:0000259" key="6">
    <source>
        <dbReference type="Pfam" id="PF13476"/>
    </source>
</evidence>
<dbReference type="PANTHER" id="PTHR32114">
    <property type="entry name" value="ABC TRANSPORTER ABCH.3"/>
    <property type="match status" value="1"/>
</dbReference>
<dbReference type="EMBL" id="CP029487">
    <property type="protein sequence ID" value="QCT72195.1"/>
    <property type="molecule type" value="Genomic_DNA"/>
</dbReference>
<evidence type="ECO:0000313" key="8">
    <source>
        <dbReference type="Proteomes" id="UP000218387"/>
    </source>
</evidence>
<keyword evidence="4" id="KW-0175">Coiled coil</keyword>